<protein>
    <submittedName>
        <fullName evidence="1">Uncharacterized protein</fullName>
    </submittedName>
</protein>
<dbReference type="AlphaFoldDB" id="A0A8E2AM41"/>
<evidence type="ECO:0000313" key="2">
    <source>
        <dbReference type="Proteomes" id="UP000250043"/>
    </source>
</evidence>
<accession>A0A8E2AM41</accession>
<evidence type="ECO:0000313" key="1">
    <source>
        <dbReference type="EMBL" id="OCH87183.1"/>
    </source>
</evidence>
<dbReference type="Proteomes" id="UP000250043">
    <property type="component" value="Unassembled WGS sequence"/>
</dbReference>
<proteinExistence type="predicted"/>
<name>A0A8E2AM41_9APHY</name>
<sequence length="160" mass="18193">MPIILARSVLKGGEREWYAVAGARHENCFKSRTLSRLWAPRSPAAVMRPSMRWHYACELLRCLLHDYLKSPRMPVFRPLRAYDQACSSSLRFGAPRRPVLTFKALREDAYRKALKNLPSFVCLWNALYRITGDASLARALGLVPPDVHTGRVYPSSFSDG</sequence>
<keyword evidence="2" id="KW-1185">Reference proteome</keyword>
<reference evidence="1 2" key="1">
    <citation type="submission" date="2016-07" db="EMBL/GenBank/DDBJ databases">
        <title>Draft genome of the white-rot fungus Obba rivulosa 3A-2.</title>
        <authorList>
            <consortium name="DOE Joint Genome Institute"/>
            <person name="Miettinen O."/>
            <person name="Riley R."/>
            <person name="Acob R."/>
            <person name="Barry K."/>
            <person name="Cullen D."/>
            <person name="De Vries R."/>
            <person name="Hainaut M."/>
            <person name="Hatakka A."/>
            <person name="Henrissat B."/>
            <person name="Hilden K."/>
            <person name="Kuo R."/>
            <person name="Labutti K."/>
            <person name="Lipzen A."/>
            <person name="Makela M.R."/>
            <person name="Sandor L."/>
            <person name="Spatafora J.W."/>
            <person name="Grigoriev I.V."/>
            <person name="Hibbett D.S."/>
        </authorList>
    </citation>
    <scope>NUCLEOTIDE SEQUENCE [LARGE SCALE GENOMIC DNA]</scope>
    <source>
        <strain evidence="1 2">3A-2</strain>
    </source>
</reference>
<gene>
    <name evidence="1" type="ORF">OBBRIDRAFT_174535</name>
</gene>
<dbReference type="EMBL" id="KV722495">
    <property type="protein sequence ID" value="OCH87183.1"/>
    <property type="molecule type" value="Genomic_DNA"/>
</dbReference>
<organism evidence="1 2">
    <name type="scientific">Obba rivulosa</name>
    <dbReference type="NCBI Taxonomy" id="1052685"/>
    <lineage>
        <taxon>Eukaryota</taxon>
        <taxon>Fungi</taxon>
        <taxon>Dikarya</taxon>
        <taxon>Basidiomycota</taxon>
        <taxon>Agaricomycotina</taxon>
        <taxon>Agaricomycetes</taxon>
        <taxon>Polyporales</taxon>
        <taxon>Gelatoporiaceae</taxon>
        <taxon>Obba</taxon>
    </lineage>
</organism>